<dbReference type="AlphaFoldDB" id="A0A849SG83"/>
<feature type="domain" description="EamA" evidence="7">
    <location>
        <begin position="26"/>
        <end position="158"/>
    </location>
</feature>
<organism evidence="8 9">
    <name type="scientific">Eiseniibacteriota bacterium</name>
    <dbReference type="NCBI Taxonomy" id="2212470"/>
    <lineage>
        <taxon>Bacteria</taxon>
        <taxon>Candidatus Eiseniibacteriota</taxon>
    </lineage>
</organism>
<dbReference type="InterPro" id="IPR037185">
    <property type="entry name" value="EmrE-like"/>
</dbReference>
<dbReference type="EMBL" id="JABFRW010000052">
    <property type="protein sequence ID" value="NOT33471.1"/>
    <property type="molecule type" value="Genomic_DNA"/>
</dbReference>
<dbReference type="GO" id="GO:0005886">
    <property type="term" value="C:plasma membrane"/>
    <property type="evidence" value="ECO:0007669"/>
    <property type="project" value="UniProtKB-SubCell"/>
</dbReference>
<dbReference type="Pfam" id="PF00892">
    <property type="entry name" value="EamA"/>
    <property type="match status" value="2"/>
</dbReference>
<dbReference type="Gene3D" id="1.10.3730.20">
    <property type="match status" value="1"/>
</dbReference>
<protein>
    <submittedName>
        <fullName evidence="8">EamA family transporter</fullName>
    </submittedName>
</protein>
<feature type="transmembrane region" description="Helical" evidence="6">
    <location>
        <begin position="86"/>
        <end position="107"/>
    </location>
</feature>
<evidence type="ECO:0000256" key="1">
    <source>
        <dbReference type="ARBA" id="ARBA00004651"/>
    </source>
</evidence>
<evidence type="ECO:0000256" key="6">
    <source>
        <dbReference type="SAM" id="Phobius"/>
    </source>
</evidence>
<sequence>MSRVPGEPLATAAAAAATRRAGNGRWLVAGAATLWGTTATLARFVFHDRSVSPFVVVELRLAIAVAVLGLWLAIRDPSAFRVSASALLELVVLGAVGVTLVQVSYYYSIAHLGVGLAILLQYLAPSLIVALHLIRRQPTRRETALAVLMAASGTALLVSRVPREAADATPLQWAVSFASAAFFAGYILLSKRILKTHRPETTLFYSFSTAAVVLAIVAPPWRIAAAGYGADLWLMFVALGLLSTLAPFVLFNFGLQRMPAAEAGIVATLEPVVAVISAWVFLGERLESLQWAGAALVLSAAVLASGAETPTAKRIPATPRQSKLS</sequence>
<evidence type="ECO:0000313" key="8">
    <source>
        <dbReference type="EMBL" id="NOT33471.1"/>
    </source>
</evidence>
<reference evidence="8 9" key="1">
    <citation type="submission" date="2020-04" db="EMBL/GenBank/DDBJ databases">
        <title>Metagenomic profiling of ammonia- and methane-oxidizing microorganisms in a Dutch drinking water treatment plant.</title>
        <authorList>
            <person name="Poghosyan L."/>
            <person name="Leucker S."/>
        </authorList>
    </citation>
    <scope>NUCLEOTIDE SEQUENCE [LARGE SCALE GENOMIC DNA]</scope>
    <source>
        <strain evidence="8">S-RSF-IL-03</strain>
    </source>
</reference>
<dbReference type="SUPFAM" id="SSF103481">
    <property type="entry name" value="Multidrug resistance efflux transporter EmrE"/>
    <property type="match status" value="2"/>
</dbReference>
<comment type="caution">
    <text evidence="8">The sequence shown here is derived from an EMBL/GenBank/DDBJ whole genome shotgun (WGS) entry which is preliminary data.</text>
</comment>
<feature type="transmembrane region" description="Helical" evidence="6">
    <location>
        <begin position="201"/>
        <end position="221"/>
    </location>
</feature>
<dbReference type="PANTHER" id="PTHR42920:SF5">
    <property type="entry name" value="EAMA DOMAIN-CONTAINING PROTEIN"/>
    <property type="match status" value="1"/>
</dbReference>
<feature type="transmembrane region" description="Helical" evidence="6">
    <location>
        <begin position="26"/>
        <end position="46"/>
    </location>
</feature>
<evidence type="ECO:0000256" key="3">
    <source>
        <dbReference type="ARBA" id="ARBA00022692"/>
    </source>
</evidence>
<keyword evidence="2" id="KW-1003">Cell membrane</keyword>
<dbReference type="InterPro" id="IPR000620">
    <property type="entry name" value="EamA_dom"/>
</dbReference>
<dbReference type="Proteomes" id="UP000580839">
    <property type="component" value="Unassembled WGS sequence"/>
</dbReference>
<feature type="transmembrane region" description="Helical" evidence="6">
    <location>
        <begin position="171"/>
        <end position="189"/>
    </location>
</feature>
<feature type="transmembrane region" description="Helical" evidence="6">
    <location>
        <begin position="288"/>
        <end position="307"/>
    </location>
</feature>
<keyword evidence="3 6" id="KW-0812">Transmembrane</keyword>
<feature type="transmembrane region" description="Helical" evidence="6">
    <location>
        <begin position="263"/>
        <end position="282"/>
    </location>
</feature>
<evidence type="ECO:0000256" key="2">
    <source>
        <dbReference type="ARBA" id="ARBA00022475"/>
    </source>
</evidence>
<evidence type="ECO:0000259" key="7">
    <source>
        <dbReference type="Pfam" id="PF00892"/>
    </source>
</evidence>
<dbReference type="InterPro" id="IPR051258">
    <property type="entry name" value="Diverse_Substrate_Transporter"/>
</dbReference>
<proteinExistence type="predicted"/>
<feature type="transmembrane region" description="Helical" evidence="6">
    <location>
        <begin position="233"/>
        <end position="251"/>
    </location>
</feature>
<keyword evidence="4 6" id="KW-1133">Transmembrane helix</keyword>
<gene>
    <name evidence="8" type="ORF">HOP12_04790</name>
</gene>
<evidence type="ECO:0000256" key="4">
    <source>
        <dbReference type="ARBA" id="ARBA00022989"/>
    </source>
</evidence>
<feature type="transmembrane region" description="Helical" evidence="6">
    <location>
        <begin position="113"/>
        <end position="131"/>
    </location>
</feature>
<comment type="subcellular location">
    <subcellularLocation>
        <location evidence="1">Cell membrane</location>
        <topology evidence="1">Multi-pass membrane protein</topology>
    </subcellularLocation>
</comment>
<name>A0A849SG83_UNCEI</name>
<dbReference type="PANTHER" id="PTHR42920">
    <property type="entry name" value="OS03G0707200 PROTEIN-RELATED"/>
    <property type="match status" value="1"/>
</dbReference>
<accession>A0A849SG83</accession>
<feature type="domain" description="EamA" evidence="7">
    <location>
        <begin position="177"/>
        <end position="305"/>
    </location>
</feature>
<keyword evidence="5 6" id="KW-0472">Membrane</keyword>
<evidence type="ECO:0000256" key="5">
    <source>
        <dbReference type="ARBA" id="ARBA00023136"/>
    </source>
</evidence>
<feature type="transmembrane region" description="Helical" evidence="6">
    <location>
        <begin position="143"/>
        <end position="159"/>
    </location>
</feature>
<feature type="transmembrane region" description="Helical" evidence="6">
    <location>
        <begin position="52"/>
        <end position="74"/>
    </location>
</feature>
<evidence type="ECO:0000313" key="9">
    <source>
        <dbReference type="Proteomes" id="UP000580839"/>
    </source>
</evidence>